<dbReference type="Gene3D" id="2.130.10.110">
    <property type="entry name" value="Clathrin heavy-chain terminal domain"/>
    <property type="match status" value="1"/>
</dbReference>
<organism evidence="2 3">
    <name type="scientific">Dermatophagoides pteronyssinus</name>
    <name type="common">European house dust mite</name>
    <dbReference type="NCBI Taxonomy" id="6956"/>
    <lineage>
        <taxon>Eukaryota</taxon>
        <taxon>Metazoa</taxon>
        <taxon>Ecdysozoa</taxon>
        <taxon>Arthropoda</taxon>
        <taxon>Chelicerata</taxon>
        <taxon>Arachnida</taxon>
        <taxon>Acari</taxon>
        <taxon>Acariformes</taxon>
        <taxon>Sarcoptiformes</taxon>
        <taxon>Astigmata</taxon>
        <taxon>Psoroptidia</taxon>
        <taxon>Analgoidea</taxon>
        <taxon>Pyroglyphidae</taxon>
        <taxon>Dermatophagoidinae</taxon>
        <taxon>Dermatophagoides</taxon>
    </lineage>
</organism>
<feature type="region of interest" description="Disordered" evidence="1">
    <location>
        <begin position="458"/>
        <end position="485"/>
    </location>
</feature>
<feature type="compositionally biased region" description="Low complexity" evidence="1">
    <location>
        <begin position="125"/>
        <end position="135"/>
    </location>
</feature>
<dbReference type="GO" id="GO:0071439">
    <property type="term" value="C:clathrin complex"/>
    <property type="evidence" value="ECO:0007669"/>
    <property type="project" value="TreeGrafter"/>
</dbReference>
<keyword evidence="2" id="KW-1185">Reference proteome</keyword>
<feature type="compositionally biased region" description="Basic residues" evidence="1">
    <location>
        <begin position="80"/>
        <end position="95"/>
    </location>
</feature>
<dbReference type="PANTHER" id="PTHR10292">
    <property type="entry name" value="CLATHRIN HEAVY CHAIN RELATED"/>
    <property type="match status" value="1"/>
</dbReference>
<dbReference type="InterPro" id="IPR016025">
    <property type="entry name" value="Clathrin_H-chain_N"/>
</dbReference>
<dbReference type="AlphaFoldDB" id="A0A6P6XMK6"/>
<dbReference type="PANTHER" id="PTHR10292:SF1">
    <property type="entry name" value="CLATHRIN HEAVY CHAIN"/>
    <property type="match status" value="1"/>
</dbReference>
<dbReference type="KEGG" id="dpte:113789354"/>
<feature type="compositionally biased region" description="Polar residues" evidence="1">
    <location>
        <begin position="96"/>
        <end position="110"/>
    </location>
</feature>
<sequence length="686" mass="79075">MFAMKDQPNQQPHQAIRVSPLFNLLDYNIKINDVCWNQVKMTSSKWISCFHRIYQSNNNNHNHNRHHRGSTPSPFNTFSGRRHHPNHHHHHHLQNSHRWPSPSMQSDNNSFQSFIMNQSPINSSSFYSSSSTSASGDWNVDPSQSSSSSSSRSSIRSIPFPTTPIRPLPPHHQQHSTSKIRDLPHPIARNPYPYPNPQNQFCSKDDSMMMSMMRRDRSLAQQLSIQSVITLINPFEYLLINCETNLDTNCAQISPEQDIIAVSNEYWLAFYSIRDNDCFGTVQFPNKCLYWTWINSDSVAIITEDDVYHWSLMNPNVSSLHDHAPKMIFSLNEDFKQYQIIDYCIDPLYGYWSALTSLYLDDDEICGKVQIYSKSYGLSQCIDAHVATFVGYRFEGSANDSILLIACKRDTIHLWKLYIIELSAMANPNSHYKNRPIKSQHLMLHGFQRTMNFSHNHNHEQEQEKCPNETTSPQSSSSTTSNQTSIHFDDIPTHIVCDNYIGLIFIVSKYGSIYICDLETGIPLYYDTLTQFTENLAIFSISYDSKNSCLLAICRNGRVLVIKILLKKLLEHKKLQSNIRNRISQRVHCRKLLRMSSIPNNATNDYHENNDEKNLRTVSISVNNNNNNNSRKKSNDNEHSKQSSNIIIDDSDEGVDSNRSDQTSIDNRPASFYIDQDDLVEEITRL</sequence>
<gene>
    <name evidence="3" type="primary">LOC113789354</name>
</gene>
<dbReference type="GO" id="GO:0006886">
    <property type="term" value="P:intracellular protein transport"/>
    <property type="evidence" value="ECO:0007669"/>
    <property type="project" value="InterPro"/>
</dbReference>
<dbReference type="RefSeq" id="XP_027194677.1">
    <property type="nucleotide sequence ID" value="XM_027338876.1"/>
</dbReference>
<protein>
    <submittedName>
        <fullName evidence="3">Uncharacterized protein LOC113789354</fullName>
    </submittedName>
</protein>
<dbReference type="GO" id="GO:0030130">
    <property type="term" value="C:clathrin coat of trans-Golgi network vesicle"/>
    <property type="evidence" value="ECO:0007669"/>
    <property type="project" value="InterPro"/>
</dbReference>
<evidence type="ECO:0000256" key="1">
    <source>
        <dbReference type="SAM" id="MobiDB-lite"/>
    </source>
</evidence>
<feature type="compositionally biased region" description="Pro residues" evidence="1">
    <location>
        <begin position="161"/>
        <end position="170"/>
    </location>
</feature>
<feature type="compositionally biased region" description="Polar residues" evidence="1">
    <location>
        <begin position="70"/>
        <end position="79"/>
    </location>
</feature>
<dbReference type="GO" id="GO:0005198">
    <property type="term" value="F:structural molecule activity"/>
    <property type="evidence" value="ECO:0007669"/>
    <property type="project" value="InterPro"/>
</dbReference>
<dbReference type="GO" id="GO:0030132">
    <property type="term" value="C:clathrin coat of coated pit"/>
    <property type="evidence" value="ECO:0007669"/>
    <property type="project" value="InterPro"/>
</dbReference>
<feature type="compositionally biased region" description="Basic and acidic residues" evidence="1">
    <location>
        <begin position="458"/>
        <end position="467"/>
    </location>
</feature>
<dbReference type="Proteomes" id="UP000515146">
    <property type="component" value="Unplaced"/>
</dbReference>
<feature type="compositionally biased region" description="Low complexity" evidence="1">
    <location>
        <begin position="143"/>
        <end position="160"/>
    </location>
</feature>
<dbReference type="OrthoDB" id="2113814at2759"/>
<feature type="compositionally biased region" description="Low complexity" evidence="1">
    <location>
        <begin position="468"/>
        <end position="485"/>
    </location>
</feature>
<name>A0A6P6XMK6_DERPT</name>
<feature type="region of interest" description="Disordered" evidence="1">
    <location>
        <begin position="621"/>
        <end position="670"/>
    </location>
</feature>
<dbReference type="SUPFAM" id="SSF50989">
    <property type="entry name" value="Clathrin heavy-chain terminal domain"/>
    <property type="match status" value="2"/>
</dbReference>
<dbReference type="OMA" id="LINCETN"/>
<proteinExistence type="predicted"/>
<feature type="region of interest" description="Disordered" evidence="1">
    <location>
        <begin position="125"/>
        <end position="196"/>
    </location>
</feature>
<reference evidence="3" key="1">
    <citation type="submission" date="2025-08" db="UniProtKB">
        <authorList>
            <consortium name="RefSeq"/>
        </authorList>
    </citation>
    <scope>IDENTIFICATION</scope>
    <source>
        <strain evidence="3">Airmid</strain>
    </source>
</reference>
<dbReference type="GO" id="GO:0032051">
    <property type="term" value="F:clathrin light chain binding"/>
    <property type="evidence" value="ECO:0007669"/>
    <property type="project" value="TreeGrafter"/>
</dbReference>
<dbReference type="InParanoid" id="A0A6P6XMK6"/>
<dbReference type="GO" id="GO:0006898">
    <property type="term" value="P:receptor-mediated endocytosis"/>
    <property type="evidence" value="ECO:0007669"/>
    <property type="project" value="TreeGrafter"/>
</dbReference>
<accession>A0A6P6XMK6</accession>
<evidence type="ECO:0000313" key="3">
    <source>
        <dbReference type="RefSeq" id="XP_027194677.1"/>
    </source>
</evidence>
<feature type="region of interest" description="Disordered" evidence="1">
    <location>
        <begin position="60"/>
        <end position="110"/>
    </location>
</feature>
<evidence type="ECO:0000313" key="2">
    <source>
        <dbReference type="Proteomes" id="UP000515146"/>
    </source>
</evidence>